<evidence type="ECO:0000313" key="10">
    <source>
        <dbReference type="Proteomes" id="UP001501303"/>
    </source>
</evidence>
<evidence type="ECO:0000256" key="4">
    <source>
        <dbReference type="ARBA" id="ARBA00022525"/>
    </source>
</evidence>
<evidence type="ECO:0000256" key="8">
    <source>
        <dbReference type="SAM" id="SignalP"/>
    </source>
</evidence>
<keyword evidence="4" id="KW-0964">Secreted</keyword>
<comment type="caution">
    <text evidence="9">The sequence shown here is derived from an EMBL/GenBank/DDBJ whole genome shotgun (WGS) entry which is preliminary data.</text>
</comment>
<dbReference type="PANTHER" id="PTHR11319">
    <property type="entry name" value="G PROTEIN-COUPLED RECEPTOR-RELATED"/>
    <property type="match status" value="1"/>
</dbReference>
<feature type="signal peptide" evidence="8">
    <location>
        <begin position="1"/>
        <end position="30"/>
    </location>
</feature>
<dbReference type="InterPro" id="IPR003368">
    <property type="entry name" value="POMP_repeat"/>
</dbReference>
<feature type="chain" id="PRO_5047356895" description="Right-handed parallel beta-helix repeat-containing protein" evidence="8">
    <location>
        <begin position="31"/>
        <end position="370"/>
    </location>
</feature>
<reference evidence="9 10" key="1">
    <citation type="journal article" date="2019" name="Int. J. Syst. Evol. Microbiol.">
        <title>The Global Catalogue of Microorganisms (GCM) 10K type strain sequencing project: providing services to taxonomists for standard genome sequencing and annotation.</title>
        <authorList>
            <consortium name="The Broad Institute Genomics Platform"/>
            <consortium name="The Broad Institute Genome Sequencing Center for Infectious Disease"/>
            <person name="Wu L."/>
            <person name="Ma J."/>
        </authorList>
    </citation>
    <scope>NUCLEOTIDE SEQUENCE [LARGE SCALE GENOMIC DNA]</scope>
    <source>
        <strain evidence="9 10">JCM 13581</strain>
    </source>
</reference>
<organism evidence="9 10">
    <name type="scientific">Streptomyces sodiiphilus</name>
    <dbReference type="NCBI Taxonomy" id="226217"/>
    <lineage>
        <taxon>Bacteria</taxon>
        <taxon>Bacillati</taxon>
        <taxon>Actinomycetota</taxon>
        <taxon>Actinomycetes</taxon>
        <taxon>Kitasatosporales</taxon>
        <taxon>Streptomycetaceae</taxon>
        <taxon>Streptomyces</taxon>
    </lineage>
</organism>
<keyword evidence="10" id="KW-1185">Reference proteome</keyword>
<keyword evidence="7" id="KW-0998">Cell outer membrane</keyword>
<evidence type="ECO:0000256" key="3">
    <source>
        <dbReference type="ARBA" id="ARBA00004613"/>
    </source>
</evidence>
<dbReference type="InterPro" id="IPR011050">
    <property type="entry name" value="Pectin_lyase_fold/virulence"/>
</dbReference>
<dbReference type="Pfam" id="PF02415">
    <property type="entry name" value="Chlam_PMP"/>
    <property type="match status" value="1"/>
</dbReference>
<evidence type="ECO:0000256" key="1">
    <source>
        <dbReference type="ARBA" id="ARBA00004196"/>
    </source>
</evidence>
<dbReference type="Gene3D" id="2.160.20.20">
    <property type="match status" value="1"/>
</dbReference>
<proteinExistence type="predicted"/>
<evidence type="ECO:0000256" key="5">
    <source>
        <dbReference type="ARBA" id="ARBA00022729"/>
    </source>
</evidence>
<comment type="subcellular location">
    <subcellularLocation>
        <location evidence="1">Cell envelope</location>
    </subcellularLocation>
    <subcellularLocation>
        <location evidence="2">Cell outer membrane</location>
    </subcellularLocation>
    <subcellularLocation>
        <location evidence="3">Secreted</location>
    </subcellularLocation>
</comment>
<evidence type="ECO:0000256" key="7">
    <source>
        <dbReference type="ARBA" id="ARBA00023237"/>
    </source>
</evidence>
<protein>
    <recommendedName>
        <fullName evidence="11">Right-handed parallel beta-helix repeat-containing protein</fullName>
    </recommendedName>
</protein>
<evidence type="ECO:0000256" key="2">
    <source>
        <dbReference type="ARBA" id="ARBA00004442"/>
    </source>
</evidence>
<evidence type="ECO:0000256" key="6">
    <source>
        <dbReference type="ARBA" id="ARBA00023136"/>
    </source>
</evidence>
<evidence type="ECO:0008006" key="11">
    <source>
        <dbReference type="Google" id="ProtNLM"/>
    </source>
</evidence>
<keyword evidence="5 8" id="KW-0732">Signal</keyword>
<dbReference type="EMBL" id="BAAAMJ010000021">
    <property type="protein sequence ID" value="GAA1913014.1"/>
    <property type="molecule type" value="Genomic_DNA"/>
</dbReference>
<dbReference type="SUPFAM" id="SSF51126">
    <property type="entry name" value="Pectin lyase-like"/>
    <property type="match status" value="1"/>
</dbReference>
<dbReference type="Proteomes" id="UP001501303">
    <property type="component" value="Unassembled WGS sequence"/>
</dbReference>
<evidence type="ECO:0000313" key="9">
    <source>
        <dbReference type="EMBL" id="GAA1913014.1"/>
    </source>
</evidence>
<accession>A0ABN2P5M8</accession>
<dbReference type="PANTHER" id="PTHR11319:SF35">
    <property type="entry name" value="OUTER MEMBRANE PROTEIN PMPC-RELATED"/>
    <property type="match status" value="1"/>
</dbReference>
<dbReference type="InterPro" id="IPR012332">
    <property type="entry name" value="Autotransporter_pectin_lyase_C"/>
</dbReference>
<name>A0ABN2P5M8_9ACTN</name>
<keyword evidence="6" id="KW-0472">Membrane</keyword>
<dbReference type="RefSeq" id="WP_344261245.1">
    <property type="nucleotide sequence ID" value="NZ_BAAAMJ010000021.1"/>
</dbReference>
<gene>
    <name evidence="9" type="ORF">GCM10009716_23370</name>
</gene>
<sequence length="370" mass="37572">MNITLRRGTLSAALALGMCLAALPPWQAQAATFVPCNDIAGLKAAINDANVTGTSIALASGCTYNLTTAETGDDGLPEITGNVRISATFGATIRRAPTATEEFRIFHVVSGGSLTLNRITVSGGRAGITPDGFYGGGIYNEGGSVTLNNATVRNNWAYSGGGGIYSEAGTLILNQTTVRNNSTEVFGGGIQNAGGTLRMREGALRDNTAGFDGGGLENFPDGTATLDAVLVTGNTADRWGGGIDNFDDSRLRLNSTVVRGNQAELGGGIYNDESLATLASSRVTGNTATGGPQSGGGIYNSDGDVVLLGSAVTANTPDNCAPPGGVPGCVNPLGALDARLDAAGGLDVRLGGLNVRLHAVKTAALEHRQR</sequence>